<dbReference type="SFLD" id="SFLDG01386">
    <property type="entry name" value="main_SPASM_domain-containing"/>
    <property type="match status" value="1"/>
</dbReference>
<evidence type="ECO:0000313" key="8">
    <source>
        <dbReference type="EMBL" id="TYC88185.1"/>
    </source>
</evidence>
<organism evidence="8 9">
    <name type="scientific">Acetobacterium wieringae</name>
    <dbReference type="NCBI Taxonomy" id="52694"/>
    <lineage>
        <taxon>Bacteria</taxon>
        <taxon>Bacillati</taxon>
        <taxon>Bacillota</taxon>
        <taxon>Clostridia</taxon>
        <taxon>Eubacteriales</taxon>
        <taxon>Eubacteriaceae</taxon>
        <taxon>Acetobacterium</taxon>
    </lineage>
</organism>
<keyword evidence="6" id="KW-0411">Iron-sulfur</keyword>
<evidence type="ECO:0000313" key="9">
    <source>
        <dbReference type="Proteomes" id="UP000322619"/>
    </source>
</evidence>
<proteinExistence type="predicted"/>
<dbReference type="InterPro" id="IPR054698">
    <property type="entry name" value="rSAM_Se_TrsS"/>
</dbReference>
<keyword evidence="2" id="KW-0004">4Fe-4S</keyword>
<dbReference type="GO" id="GO:0046872">
    <property type="term" value="F:metal ion binding"/>
    <property type="evidence" value="ECO:0007669"/>
    <property type="project" value="UniProtKB-KW"/>
</dbReference>
<dbReference type="CDD" id="cd01335">
    <property type="entry name" value="Radical_SAM"/>
    <property type="match status" value="1"/>
</dbReference>
<dbReference type="InterPro" id="IPR007197">
    <property type="entry name" value="rSAM"/>
</dbReference>
<comment type="caution">
    <text evidence="8">The sequence shown here is derived from an EMBL/GenBank/DDBJ whole genome shotgun (WGS) entry which is preliminary data.</text>
</comment>
<dbReference type="Pfam" id="PF04055">
    <property type="entry name" value="Radical_SAM"/>
    <property type="match status" value="1"/>
</dbReference>
<evidence type="ECO:0000256" key="3">
    <source>
        <dbReference type="ARBA" id="ARBA00022691"/>
    </source>
</evidence>
<dbReference type="NCBIfam" id="NF045646">
    <property type="entry name" value="rSAM_Se_TrsS"/>
    <property type="match status" value="1"/>
</dbReference>
<reference evidence="8 9" key="1">
    <citation type="submission" date="2019-08" db="EMBL/GenBank/DDBJ databases">
        <title>Isolation and enrichment of carboxydotrophic bacteria from anaerobic sludge for the production of bio-based chemicals from syngas.</title>
        <authorList>
            <person name="Antares A.L."/>
            <person name="Moreira J."/>
            <person name="Diender M."/>
            <person name="Parshina S.N."/>
            <person name="Stams A.J.M."/>
            <person name="Alves M."/>
            <person name="Alves J.I."/>
            <person name="Sousa D.Z."/>
        </authorList>
    </citation>
    <scope>NUCLEOTIDE SEQUENCE [LARGE SCALE GENOMIC DNA]</scope>
    <source>
        <strain evidence="8 9">JM</strain>
    </source>
</reference>
<dbReference type="SFLD" id="SFLDS00029">
    <property type="entry name" value="Radical_SAM"/>
    <property type="match status" value="1"/>
</dbReference>
<dbReference type="SUPFAM" id="SSF102114">
    <property type="entry name" value="Radical SAM enzymes"/>
    <property type="match status" value="1"/>
</dbReference>
<dbReference type="PANTHER" id="PTHR43306:SF1">
    <property type="entry name" value="7,8-DIHYDRO-6-HYDROXYMETHYLPTERIN DIMETHYLTRANSFERASE"/>
    <property type="match status" value="1"/>
</dbReference>
<dbReference type="SFLD" id="SFLDG01100">
    <property type="entry name" value="methyltransferase_(Class_D)"/>
    <property type="match status" value="1"/>
</dbReference>
<dbReference type="SFLD" id="SFLDG01067">
    <property type="entry name" value="SPASM/twitch_domain_containing"/>
    <property type="match status" value="1"/>
</dbReference>
<dbReference type="GO" id="GO:0003824">
    <property type="term" value="F:catalytic activity"/>
    <property type="evidence" value="ECO:0007669"/>
    <property type="project" value="InterPro"/>
</dbReference>
<sequence length="451" mass="50284">MKRIISTTESLCPVCLKKINALIWSENNETWMEKSCPEHGRFKALLWRGSIPMAKWVRNKIPATIKKPNTAVEKGCPFDCGLCADHRQHTCTALIEVTQRCNLNCSFCFADANGNTEADLDLETIRRMYQSAMDTSGNCNIQLSGGEPTLRDDLPEIIRIGHELGFSFIQINTNGIRMGEDEAYVSALKNAGLNSVFLQFDGTNDEIYKKLRGKPLLATKIKAIKNCQRYNIGVVLVPTLVREVNDSDLGNIINFGLEWAPTVKGVHMQPASYFGRIPNLPDEQKRLTLGDLMDKIEDQTKMRIRKDSFSPPGCENARCSFHGNYTVSENGELIAQGGGAKCCGGEKAEEGARKAKAHVVRKWSGAGSEPQDDGIKKSIAVPAKDGWDAILEQINRHSFSLSAMAFQDVWNLDLNRVKDCCIHVVNPRGQLIPFCMYNLTDRNGHAIYRQQ</sequence>
<keyword evidence="3" id="KW-0949">S-adenosyl-L-methionine</keyword>
<feature type="domain" description="Radical SAM core" evidence="7">
    <location>
        <begin position="87"/>
        <end position="303"/>
    </location>
</feature>
<evidence type="ECO:0000256" key="2">
    <source>
        <dbReference type="ARBA" id="ARBA00022485"/>
    </source>
</evidence>
<gene>
    <name evidence="8" type="ORF">FXB42_00810</name>
</gene>
<protein>
    <submittedName>
        <fullName evidence="8">Radical SAM protein</fullName>
    </submittedName>
</protein>
<dbReference type="AlphaFoldDB" id="A0A5D0WV63"/>
<keyword evidence="4" id="KW-0479">Metal-binding</keyword>
<evidence type="ECO:0000259" key="7">
    <source>
        <dbReference type="PROSITE" id="PS51918"/>
    </source>
</evidence>
<dbReference type="Pfam" id="PF23545">
    <property type="entry name" value="Zn_ribbon_HMPTM"/>
    <property type="match status" value="1"/>
</dbReference>
<dbReference type="InterPro" id="IPR058240">
    <property type="entry name" value="rSAM_sf"/>
</dbReference>
<dbReference type="PANTHER" id="PTHR43306">
    <property type="entry name" value="7,8-DIHYDRO-6-HYDROXYMETHYLPTERIN DIMETHYLTRANSFERASE"/>
    <property type="match status" value="1"/>
</dbReference>
<dbReference type="RefSeq" id="WP_148636327.1">
    <property type="nucleotide sequence ID" value="NZ_VSLA01000002.1"/>
</dbReference>
<name>A0A5D0WV63_9FIRM</name>
<dbReference type="InterPro" id="IPR000385">
    <property type="entry name" value="MoaA_NifB_PqqE_Fe-S-bd_CS"/>
</dbReference>
<dbReference type="Proteomes" id="UP000322619">
    <property type="component" value="Unassembled WGS sequence"/>
</dbReference>
<dbReference type="Gene3D" id="3.20.20.70">
    <property type="entry name" value="Aldolase class I"/>
    <property type="match status" value="1"/>
</dbReference>
<evidence type="ECO:0000256" key="5">
    <source>
        <dbReference type="ARBA" id="ARBA00023004"/>
    </source>
</evidence>
<comment type="cofactor">
    <cofactor evidence="1">
        <name>[4Fe-4S] cluster</name>
        <dbReference type="ChEBI" id="CHEBI:49883"/>
    </cofactor>
</comment>
<dbReference type="InterPro" id="IPR056488">
    <property type="entry name" value="Zn_ribbon_HMPTM"/>
</dbReference>
<dbReference type="PROSITE" id="PS51918">
    <property type="entry name" value="RADICAL_SAM"/>
    <property type="match status" value="1"/>
</dbReference>
<dbReference type="InterPro" id="IPR034474">
    <property type="entry name" value="Methyltransferase_Class_D"/>
</dbReference>
<evidence type="ECO:0000256" key="1">
    <source>
        <dbReference type="ARBA" id="ARBA00001966"/>
    </source>
</evidence>
<accession>A0A5D0WV63</accession>
<evidence type="ECO:0000256" key="6">
    <source>
        <dbReference type="ARBA" id="ARBA00023014"/>
    </source>
</evidence>
<keyword evidence="5" id="KW-0408">Iron</keyword>
<evidence type="ECO:0000256" key="4">
    <source>
        <dbReference type="ARBA" id="ARBA00022723"/>
    </source>
</evidence>
<dbReference type="EMBL" id="VSLA01000002">
    <property type="protein sequence ID" value="TYC88185.1"/>
    <property type="molecule type" value="Genomic_DNA"/>
</dbReference>
<dbReference type="InterPro" id="IPR013785">
    <property type="entry name" value="Aldolase_TIM"/>
</dbReference>
<dbReference type="PROSITE" id="PS01305">
    <property type="entry name" value="MOAA_NIFB_PQQE"/>
    <property type="match status" value="1"/>
</dbReference>
<dbReference type="GO" id="GO:0051539">
    <property type="term" value="F:4 iron, 4 sulfur cluster binding"/>
    <property type="evidence" value="ECO:0007669"/>
    <property type="project" value="UniProtKB-KW"/>
</dbReference>